<dbReference type="InterPro" id="IPR016787">
    <property type="entry name" value="UCP021328"/>
</dbReference>
<dbReference type="Pfam" id="PF11208">
    <property type="entry name" value="DUF2992"/>
    <property type="match status" value="1"/>
</dbReference>
<dbReference type="EMBL" id="NCUQ01000010">
    <property type="protein sequence ID" value="ORO65789.1"/>
    <property type="molecule type" value="Genomic_DNA"/>
</dbReference>
<name>A0A1X1HY48_STROR</name>
<accession>A0A1X1HY48</accession>
<protein>
    <recommendedName>
        <fullName evidence="4">DUF2992 domain-containing protein</fullName>
    </recommendedName>
</protein>
<evidence type="ECO:0000313" key="2">
    <source>
        <dbReference type="EMBL" id="ORO65789.1"/>
    </source>
</evidence>
<reference evidence="2 3" key="1">
    <citation type="journal article" date="2016" name="Eur. J. Clin. Microbiol. Infect. Dis.">
        <title>Whole genome sequencing as a tool for phylogenetic analysis of clinical strains of Mitis group streptococci.</title>
        <authorList>
            <person name="Rasmussen L.H."/>
            <person name="Dargis R."/>
            <person name="Hojholt K."/>
            <person name="Christensen J.J."/>
            <person name="Skovgaard O."/>
            <person name="Justesen U.S."/>
            <person name="Rosenvinge F.S."/>
            <person name="Moser C."/>
            <person name="Lukjancenko O."/>
            <person name="Rasmussen S."/>
            <person name="Nielsen X.C."/>
        </authorList>
    </citation>
    <scope>NUCLEOTIDE SEQUENCE [LARGE SCALE GENOMIC DNA]</scope>
    <source>
        <strain evidence="2 3">OD_321121_09</strain>
    </source>
</reference>
<sequence>MEIVSIGLTVYFEDGFWHGLFEQEYEGTYQVCRVTFGQEPKEDEILEFLQTQFTQLSFSPAATVKQHVKIKYPKRLQRAVKKQVKQKVSSKSQELLQLQCEERKKISKHQSSVQKQLLKQEKFERKQQKRREKHKGH</sequence>
<comment type="caution">
    <text evidence="2">The sequence shown here is derived from an EMBL/GenBank/DDBJ whole genome shotgun (WGS) entry which is preliminary data.</text>
</comment>
<dbReference type="Proteomes" id="UP000193961">
    <property type="component" value="Unassembled WGS sequence"/>
</dbReference>
<evidence type="ECO:0000313" key="3">
    <source>
        <dbReference type="Proteomes" id="UP000193961"/>
    </source>
</evidence>
<gene>
    <name evidence="2" type="ORF">B7715_05220</name>
</gene>
<dbReference type="RefSeq" id="WP_070696008.1">
    <property type="nucleotide sequence ID" value="NZ_NCUQ01000010.1"/>
</dbReference>
<evidence type="ECO:0008006" key="4">
    <source>
        <dbReference type="Google" id="ProtNLM"/>
    </source>
</evidence>
<feature type="compositionally biased region" description="Basic residues" evidence="1">
    <location>
        <begin position="127"/>
        <end position="137"/>
    </location>
</feature>
<dbReference type="AlphaFoldDB" id="A0A1X1HY48"/>
<dbReference type="PIRSF" id="PIRSF021328">
    <property type="entry name" value="UCP021328"/>
    <property type="match status" value="1"/>
</dbReference>
<feature type="region of interest" description="Disordered" evidence="1">
    <location>
        <begin position="104"/>
        <end position="137"/>
    </location>
</feature>
<organism evidence="2 3">
    <name type="scientific">Streptococcus oralis subsp. oralis</name>
    <dbReference type="NCBI Taxonomy" id="1891914"/>
    <lineage>
        <taxon>Bacteria</taxon>
        <taxon>Bacillati</taxon>
        <taxon>Bacillota</taxon>
        <taxon>Bacilli</taxon>
        <taxon>Lactobacillales</taxon>
        <taxon>Streptococcaceae</taxon>
        <taxon>Streptococcus</taxon>
    </lineage>
</organism>
<evidence type="ECO:0000256" key="1">
    <source>
        <dbReference type="SAM" id="MobiDB-lite"/>
    </source>
</evidence>
<proteinExistence type="predicted"/>